<gene>
    <name evidence="1" type="ORF">SCLCIDRAFT_1222689</name>
</gene>
<dbReference type="InParanoid" id="A0A0C2ZLE3"/>
<evidence type="ECO:0000313" key="1">
    <source>
        <dbReference type="EMBL" id="KIM53477.1"/>
    </source>
</evidence>
<organism evidence="1 2">
    <name type="scientific">Scleroderma citrinum Foug A</name>
    <dbReference type="NCBI Taxonomy" id="1036808"/>
    <lineage>
        <taxon>Eukaryota</taxon>
        <taxon>Fungi</taxon>
        <taxon>Dikarya</taxon>
        <taxon>Basidiomycota</taxon>
        <taxon>Agaricomycotina</taxon>
        <taxon>Agaricomycetes</taxon>
        <taxon>Agaricomycetidae</taxon>
        <taxon>Boletales</taxon>
        <taxon>Sclerodermatineae</taxon>
        <taxon>Sclerodermataceae</taxon>
        <taxon>Scleroderma</taxon>
    </lineage>
</organism>
<dbReference type="EMBL" id="KN822179">
    <property type="protein sequence ID" value="KIM53477.1"/>
    <property type="molecule type" value="Genomic_DNA"/>
</dbReference>
<name>A0A0C2ZLE3_9AGAM</name>
<sequence>MYYDPFTEFDRLFEDAFVTRLFPSCAVVEKGPEHKYRTSRAFPPQLCMTPVVGDT</sequence>
<accession>A0A0C2ZLE3</accession>
<dbReference type="OrthoDB" id="1431247at2759"/>
<keyword evidence="2" id="KW-1185">Reference proteome</keyword>
<protein>
    <submittedName>
        <fullName evidence="1">Uncharacterized protein</fullName>
    </submittedName>
</protein>
<reference evidence="2" key="2">
    <citation type="submission" date="2015-01" db="EMBL/GenBank/DDBJ databases">
        <title>Evolutionary Origins and Diversification of the Mycorrhizal Mutualists.</title>
        <authorList>
            <consortium name="DOE Joint Genome Institute"/>
            <consortium name="Mycorrhizal Genomics Consortium"/>
            <person name="Kohler A."/>
            <person name="Kuo A."/>
            <person name="Nagy L.G."/>
            <person name="Floudas D."/>
            <person name="Copeland A."/>
            <person name="Barry K.W."/>
            <person name="Cichocki N."/>
            <person name="Veneault-Fourrey C."/>
            <person name="LaButti K."/>
            <person name="Lindquist E.A."/>
            <person name="Lipzen A."/>
            <person name="Lundell T."/>
            <person name="Morin E."/>
            <person name="Murat C."/>
            <person name="Riley R."/>
            <person name="Ohm R."/>
            <person name="Sun H."/>
            <person name="Tunlid A."/>
            <person name="Henrissat B."/>
            <person name="Grigoriev I.V."/>
            <person name="Hibbett D.S."/>
            <person name="Martin F."/>
        </authorList>
    </citation>
    <scope>NUCLEOTIDE SEQUENCE [LARGE SCALE GENOMIC DNA]</scope>
    <source>
        <strain evidence="2">Foug A</strain>
    </source>
</reference>
<proteinExistence type="predicted"/>
<reference evidence="1 2" key="1">
    <citation type="submission" date="2014-04" db="EMBL/GenBank/DDBJ databases">
        <authorList>
            <consortium name="DOE Joint Genome Institute"/>
            <person name="Kuo A."/>
            <person name="Kohler A."/>
            <person name="Nagy L.G."/>
            <person name="Floudas D."/>
            <person name="Copeland A."/>
            <person name="Barry K.W."/>
            <person name="Cichocki N."/>
            <person name="Veneault-Fourrey C."/>
            <person name="LaButti K."/>
            <person name="Lindquist E.A."/>
            <person name="Lipzen A."/>
            <person name="Lundell T."/>
            <person name="Morin E."/>
            <person name="Murat C."/>
            <person name="Sun H."/>
            <person name="Tunlid A."/>
            <person name="Henrissat B."/>
            <person name="Grigoriev I.V."/>
            <person name="Hibbett D.S."/>
            <person name="Martin F."/>
            <person name="Nordberg H.P."/>
            <person name="Cantor M.N."/>
            <person name="Hua S.X."/>
        </authorList>
    </citation>
    <scope>NUCLEOTIDE SEQUENCE [LARGE SCALE GENOMIC DNA]</scope>
    <source>
        <strain evidence="1 2">Foug A</strain>
    </source>
</reference>
<dbReference type="Proteomes" id="UP000053989">
    <property type="component" value="Unassembled WGS sequence"/>
</dbReference>
<dbReference type="HOGENOM" id="CLU_3033686_0_0_1"/>
<evidence type="ECO:0000313" key="2">
    <source>
        <dbReference type="Proteomes" id="UP000053989"/>
    </source>
</evidence>
<dbReference type="AlphaFoldDB" id="A0A0C2ZLE3"/>